<keyword evidence="1" id="KW-1133">Transmembrane helix</keyword>
<dbReference type="EMBL" id="KV425599">
    <property type="protein sequence ID" value="KZT22139.1"/>
    <property type="molecule type" value="Genomic_DNA"/>
</dbReference>
<name>A0A165QAD6_9AGAM</name>
<gene>
    <name evidence="2" type="ORF">NEOLEDRAFT_1072217</name>
</gene>
<dbReference type="OrthoDB" id="3263744at2759"/>
<evidence type="ECO:0000256" key="1">
    <source>
        <dbReference type="SAM" id="Phobius"/>
    </source>
</evidence>
<proteinExistence type="predicted"/>
<accession>A0A165QAD6</accession>
<protein>
    <submittedName>
        <fullName evidence="2">Uncharacterized protein</fullName>
    </submittedName>
</protein>
<keyword evidence="3" id="KW-1185">Reference proteome</keyword>
<dbReference type="Proteomes" id="UP000076761">
    <property type="component" value="Unassembled WGS sequence"/>
</dbReference>
<keyword evidence="1" id="KW-0472">Membrane</keyword>
<dbReference type="InParanoid" id="A0A165QAD6"/>
<keyword evidence="1" id="KW-0812">Transmembrane</keyword>
<feature type="transmembrane region" description="Helical" evidence="1">
    <location>
        <begin position="6"/>
        <end position="26"/>
    </location>
</feature>
<organism evidence="2 3">
    <name type="scientific">Neolentinus lepideus HHB14362 ss-1</name>
    <dbReference type="NCBI Taxonomy" id="1314782"/>
    <lineage>
        <taxon>Eukaryota</taxon>
        <taxon>Fungi</taxon>
        <taxon>Dikarya</taxon>
        <taxon>Basidiomycota</taxon>
        <taxon>Agaricomycotina</taxon>
        <taxon>Agaricomycetes</taxon>
        <taxon>Gloeophyllales</taxon>
        <taxon>Gloeophyllaceae</taxon>
        <taxon>Neolentinus</taxon>
    </lineage>
</organism>
<evidence type="ECO:0000313" key="3">
    <source>
        <dbReference type="Proteomes" id="UP000076761"/>
    </source>
</evidence>
<reference evidence="2 3" key="1">
    <citation type="journal article" date="2016" name="Mol. Biol. Evol.">
        <title>Comparative Genomics of Early-Diverging Mushroom-Forming Fungi Provides Insights into the Origins of Lignocellulose Decay Capabilities.</title>
        <authorList>
            <person name="Nagy L.G."/>
            <person name="Riley R."/>
            <person name="Tritt A."/>
            <person name="Adam C."/>
            <person name="Daum C."/>
            <person name="Floudas D."/>
            <person name="Sun H."/>
            <person name="Yadav J.S."/>
            <person name="Pangilinan J."/>
            <person name="Larsson K.H."/>
            <person name="Matsuura K."/>
            <person name="Barry K."/>
            <person name="Labutti K."/>
            <person name="Kuo R."/>
            <person name="Ohm R.A."/>
            <person name="Bhattacharya S.S."/>
            <person name="Shirouzu T."/>
            <person name="Yoshinaga Y."/>
            <person name="Martin F.M."/>
            <person name="Grigoriev I.V."/>
            <person name="Hibbett D.S."/>
        </authorList>
    </citation>
    <scope>NUCLEOTIDE SEQUENCE [LARGE SCALE GENOMIC DNA]</scope>
    <source>
        <strain evidence="2 3">HHB14362 ss-1</strain>
    </source>
</reference>
<feature type="non-terminal residue" evidence="2">
    <location>
        <position position="1"/>
    </location>
</feature>
<dbReference type="AlphaFoldDB" id="A0A165QAD6"/>
<evidence type="ECO:0000313" key="2">
    <source>
        <dbReference type="EMBL" id="KZT22139.1"/>
    </source>
</evidence>
<sequence>FLPPLTFELCLQLGGVMTLLLHYWLVSSGDLFLSFRCLAPIYSLGDIKAFSE</sequence>